<name>A0ABV6QBB6_9FLAO</name>
<dbReference type="EMBL" id="JBHLTQ010000007">
    <property type="protein sequence ID" value="MFC0605603.1"/>
    <property type="molecule type" value="Genomic_DNA"/>
</dbReference>
<evidence type="ECO:0000313" key="2">
    <source>
        <dbReference type="EMBL" id="MFC0605603.1"/>
    </source>
</evidence>
<dbReference type="PANTHER" id="PTHR40254">
    <property type="entry name" value="BLR0577 PROTEIN"/>
    <property type="match status" value="1"/>
</dbReference>
<keyword evidence="3" id="KW-1185">Reference proteome</keyword>
<reference evidence="2 3" key="1">
    <citation type="submission" date="2024-09" db="EMBL/GenBank/DDBJ databases">
        <authorList>
            <person name="Sun Q."/>
            <person name="Mori K."/>
        </authorList>
    </citation>
    <scope>NUCLEOTIDE SEQUENCE [LARGE SCALE GENOMIC DNA]</scope>
    <source>
        <strain evidence="2 3">NCAIM B.02481</strain>
    </source>
</reference>
<dbReference type="InterPro" id="IPR052189">
    <property type="entry name" value="L-asp_N-monooxygenase_NS-form"/>
</dbReference>
<proteinExistence type="predicted"/>
<dbReference type="PANTHER" id="PTHR40254:SF1">
    <property type="entry name" value="BLR0577 PROTEIN"/>
    <property type="match status" value="1"/>
</dbReference>
<comment type="caution">
    <text evidence="2">The sequence shown here is derived from an EMBL/GenBank/DDBJ whole genome shotgun (WGS) entry which is preliminary data.</text>
</comment>
<feature type="domain" description="FAD-dependent urate hydroxylase HpyO/Asp monooxygenase CreE-like FAD/NAD(P)-binding" evidence="1">
    <location>
        <begin position="5"/>
        <end position="168"/>
    </location>
</feature>
<sequence length="572" mass="65008">MKKLAIIGMGPRGLYALENLLVELSYTNQNVAILVFESTEIPGAGNVWHISQPDSNWINITERGLKGISSRPKIILNDVTIDAFPSYHNWSNFSQSDTDPDTFPPRKKLGVYLNERFNSITEVLKKTDFFQLIKSDVISLKLDKDKIKVETTENTWTCNDALLTIGHQPTELSDQLKAWEKHVNKHNKLRLFNEPYPISQLTGIKNKENLTVGIRGFGLAMIDVMRFLVINKYGNFKITDYNTYKSDYYKIETQHLKLIPFSLDGLPLAPKPLNKSIDDWYKPTTSEIEFIRDAIESFTNTNKDTHDIHFLTTPIAKVGARIFKTLKDKVITNSSTTKTIESILVKYLHDSDYTHKLIQDSTISTYQLIQSYIDMALGNTKISLDYCIWQVWRHCQPLLHSTISHAQLNTNTIKKIIALDEHSKRFTYGPPIESMQQILALVDAKILDLSYTNDPEISLIEEGWELKNASNNTIVCHCMINSVLDSPQLLKINSPIIKNLLKDDLIQPVHSELGIETSEDGYVISNIKNHNVPIAVLGRLAKGSVLGVDAISECFGKRIEDWAKGYIKKLKE</sequence>
<gene>
    <name evidence="2" type="ORF">ACFFGA_13625</name>
</gene>
<dbReference type="Pfam" id="PF13454">
    <property type="entry name" value="NAD_binding_9"/>
    <property type="match status" value="1"/>
</dbReference>
<organism evidence="2 3">
    <name type="scientific">Winogradskyella pulchriflava</name>
    <dbReference type="NCBI Taxonomy" id="1110688"/>
    <lineage>
        <taxon>Bacteria</taxon>
        <taxon>Pseudomonadati</taxon>
        <taxon>Bacteroidota</taxon>
        <taxon>Flavobacteriia</taxon>
        <taxon>Flavobacteriales</taxon>
        <taxon>Flavobacteriaceae</taxon>
        <taxon>Winogradskyella</taxon>
    </lineage>
</organism>
<dbReference type="InterPro" id="IPR038732">
    <property type="entry name" value="HpyO/CreE_NAD-binding"/>
</dbReference>
<protein>
    <submittedName>
        <fullName evidence="2">FAD/NAD(P)-binding protein</fullName>
    </submittedName>
</protein>
<dbReference type="Proteomes" id="UP001589832">
    <property type="component" value="Unassembled WGS sequence"/>
</dbReference>
<dbReference type="RefSeq" id="WP_386064880.1">
    <property type="nucleotide sequence ID" value="NZ_JBHLTQ010000007.1"/>
</dbReference>
<evidence type="ECO:0000259" key="1">
    <source>
        <dbReference type="Pfam" id="PF13454"/>
    </source>
</evidence>
<evidence type="ECO:0000313" key="3">
    <source>
        <dbReference type="Proteomes" id="UP001589832"/>
    </source>
</evidence>
<accession>A0ABV6QBB6</accession>